<sequence>MKLTILACLAVVSVKANPKGSISYADKCECTRQYSPVCLFGQTFPNRCAAECQKPDSDEKIQEGECDLCVCDRIWAPVCYKGKTYGNLCEAQC</sequence>
<dbReference type="SUPFAM" id="SSF100895">
    <property type="entry name" value="Kazal-type serine protease inhibitors"/>
    <property type="match status" value="1"/>
</dbReference>
<dbReference type="Gene3D" id="3.30.60.30">
    <property type="match status" value="2"/>
</dbReference>
<keyword evidence="3" id="KW-1185">Reference proteome</keyword>
<name>A0A1V9XA45_9ACAR</name>
<accession>A0A1V9XA45</accession>
<protein>
    <submittedName>
        <fullName evidence="2">Uncharacterized protein</fullName>
    </submittedName>
</protein>
<evidence type="ECO:0000313" key="3">
    <source>
        <dbReference type="Proteomes" id="UP000192247"/>
    </source>
</evidence>
<organism evidence="2 3">
    <name type="scientific">Tropilaelaps mercedesae</name>
    <dbReference type="NCBI Taxonomy" id="418985"/>
    <lineage>
        <taxon>Eukaryota</taxon>
        <taxon>Metazoa</taxon>
        <taxon>Ecdysozoa</taxon>
        <taxon>Arthropoda</taxon>
        <taxon>Chelicerata</taxon>
        <taxon>Arachnida</taxon>
        <taxon>Acari</taxon>
        <taxon>Parasitiformes</taxon>
        <taxon>Mesostigmata</taxon>
        <taxon>Gamasina</taxon>
        <taxon>Dermanyssoidea</taxon>
        <taxon>Laelapidae</taxon>
        <taxon>Tropilaelaps</taxon>
    </lineage>
</organism>
<dbReference type="InterPro" id="IPR036058">
    <property type="entry name" value="Kazal_dom_sf"/>
</dbReference>
<feature type="non-terminal residue" evidence="2">
    <location>
        <position position="93"/>
    </location>
</feature>
<reference evidence="2 3" key="1">
    <citation type="journal article" date="2017" name="Gigascience">
        <title>Draft genome of the honey bee ectoparasitic mite, Tropilaelaps mercedesae, is shaped by the parasitic life history.</title>
        <authorList>
            <person name="Dong X."/>
            <person name="Armstrong S.D."/>
            <person name="Xia D."/>
            <person name="Makepeace B.L."/>
            <person name="Darby A.C."/>
            <person name="Kadowaki T."/>
        </authorList>
    </citation>
    <scope>NUCLEOTIDE SEQUENCE [LARGE SCALE GENOMIC DNA]</scope>
    <source>
        <strain evidence="2">Wuxi-XJTLU</strain>
    </source>
</reference>
<evidence type="ECO:0000313" key="2">
    <source>
        <dbReference type="EMBL" id="OQR70414.1"/>
    </source>
</evidence>
<keyword evidence="1" id="KW-0732">Signal</keyword>
<dbReference type="OrthoDB" id="126772at2759"/>
<dbReference type="EMBL" id="MNPL01017649">
    <property type="protein sequence ID" value="OQR70414.1"/>
    <property type="molecule type" value="Genomic_DNA"/>
</dbReference>
<dbReference type="AlphaFoldDB" id="A0A1V9XA45"/>
<evidence type="ECO:0000256" key="1">
    <source>
        <dbReference type="SAM" id="SignalP"/>
    </source>
</evidence>
<gene>
    <name evidence="2" type="ORF">BIW11_11651</name>
</gene>
<dbReference type="InParanoid" id="A0A1V9XA45"/>
<proteinExistence type="predicted"/>
<feature type="signal peptide" evidence="1">
    <location>
        <begin position="1"/>
        <end position="16"/>
    </location>
</feature>
<comment type="caution">
    <text evidence="2">The sequence shown here is derived from an EMBL/GenBank/DDBJ whole genome shotgun (WGS) entry which is preliminary data.</text>
</comment>
<feature type="chain" id="PRO_5012031697" evidence="1">
    <location>
        <begin position="17"/>
        <end position="93"/>
    </location>
</feature>
<dbReference type="Proteomes" id="UP000192247">
    <property type="component" value="Unassembled WGS sequence"/>
</dbReference>